<protein>
    <submittedName>
        <fullName evidence="3">Uncharacterized protein</fullName>
    </submittedName>
</protein>
<accession>A0A8J2LF91</accession>
<dbReference type="EMBL" id="CAJVCH010562374">
    <property type="protein sequence ID" value="CAG7831864.1"/>
    <property type="molecule type" value="Genomic_DNA"/>
</dbReference>
<evidence type="ECO:0000256" key="2">
    <source>
        <dbReference type="SAM" id="Phobius"/>
    </source>
</evidence>
<evidence type="ECO:0000256" key="1">
    <source>
        <dbReference type="SAM" id="MobiDB-lite"/>
    </source>
</evidence>
<name>A0A8J2LF91_9HEXA</name>
<dbReference type="AlphaFoldDB" id="A0A8J2LF91"/>
<comment type="caution">
    <text evidence="3">The sequence shown here is derived from an EMBL/GenBank/DDBJ whole genome shotgun (WGS) entry which is preliminary data.</text>
</comment>
<feature type="compositionally biased region" description="Basic residues" evidence="1">
    <location>
        <begin position="171"/>
        <end position="197"/>
    </location>
</feature>
<evidence type="ECO:0000313" key="4">
    <source>
        <dbReference type="Proteomes" id="UP000708208"/>
    </source>
</evidence>
<evidence type="ECO:0000313" key="3">
    <source>
        <dbReference type="EMBL" id="CAG7831864.1"/>
    </source>
</evidence>
<dbReference type="Proteomes" id="UP000708208">
    <property type="component" value="Unassembled WGS sequence"/>
</dbReference>
<keyword evidence="4" id="KW-1185">Reference proteome</keyword>
<organism evidence="3 4">
    <name type="scientific">Allacma fusca</name>
    <dbReference type="NCBI Taxonomy" id="39272"/>
    <lineage>
        <taxon>Eukaryota</taxon>
        <taxon>Metazoa</taxon>
        <taxon>Ecdysozoa</taxon>
        <taxon>Arthropoda</taxon>
        <taxon>Hexapoda</taxon>
        <taxon>Collembola</taxon>
        <taxon>Symphypleona</taxon>
        <taxon>Sminthuridae</taxon>
        <taxon>Allacma</taxon>
    </lineage>
</organism>
<gene>
    <name evidence="3" type="ORF">AFUS01_LOCUS41588</name>
</gene>
<feature type="region of interest" description="Disordered" evidence="1">
    <location>
        <begin position="168"/>
        <end position="198"/>
    </location>
</feature>
<keyword evidence="2" id="KW-1133">Transmembrane helix</keyword>
<proteinExistence type="predicted"/>
<reference evidence="3" key="1">
    <citation type="submission" date="2021-06" db="EMBL/GenBank/DDBJ databases">
        <authorList>
            <person name="Hodson N. C."/>
            <person name="Mongue J. A."/>
            <person name="Jaron S. K."/>
        </authorList>
    </citation>
    <scope>NUCLEOTIDE SEQUENCE</scope>
</reference>
<feature type="transmembrane region" description="Helical" evidence="2">
    <location>
        <begin position="315"/>
        <end position="338"/>
    </location>
</feature>
<sequence>MSVHKFKVRLSQLLILIGLIIIGDYVIVGIEGSSVGISAYHQPSTYILATAPVQHPNGTISNETVYYQSPESLGSYPSGSNGYQPSGPYNAYNYYSPESLAYQGSASGDQRNPPDLATTYSTYSYASQPAPTDTWRIRKRHPMSGYPHREFENNKYNKYKLLNKLYSQHQTKSKKRGKKRNKSKYVKRGPNGHKWINHRQDTDYEGESDDDLENFFDYPDFLFSGLEMSDLVDGEDNEEDLMFGGGDEEDPFAEETFQRPSIVGLNNGLSLAASGINSGLAEAFPGLGLQGGLKRFFGVGLPFGMPRFLLKKLGFGFKIFVAIMLLPLILLFLPIPILNSNTTTNSRNKDEAGDGQGTQENPILEYGRRVLKSENCIERISCEIHNFEQVTGIESDNYLFSQFMTFVHNFDGVFPTILGRVARGYKTRDADASCVKFECKSLKSHLVS</sequence>
<keyword evidence="2" id="KW-0812">Transmembrane</keyword>
<keyword evidence="2" id="KW-0472">Membrane</keyword>
<feature type="transmembrane region" description="Helical" evidence="2">
    <location>
        <begin position="12"/>
        <end position="30"/>
    </location>
</feature>